<proteinExistence type="inferred from homology"/>
<organism evidence="7">
    <name type="scientific">Sinorhizobium medicae</name>
    <dbReference type="NCBI Taxonomy" id="110321"/>
    <lineage>
        <taxon>Bacteria</taxon>
        <taxon>Pseudomonadati</taxon>
        <taxon>Pseudomonadota</taxon>
        <taxon>Alphaproteobacteria</taxon>
        <taxon>Hyphomicrobiales</taxon>
        <taxon>Rhizobiaceae</taxon>
        <taxon>Sinorhizobium/Ensifer group</taxon>
        <taxon>Sinorhizobium</taxon>
    </lineage>
</organism>
<dbReference type="Gene3D" id="3.40.190.290">
    <property type="match status" value="1"/>
</dbReference>
<evidence type="ECO:0000259" key="6">
    <source>
        <dbReference type="PROSITE" id="PS50931"/>
    </source>
</evidence>
<dbReference type="SUPFAM" id="SSF53850">
    <property type="entry name" value="Periplasmic binding protein-like II"/>
    <property type="match status" value="1"/>
</dbReference>
<dbReference type="PANTHER" id="PTHR30427:SF1">
    <property type="entry name" value="TRANSCRIPTIONAL ACTIVATOR PROTEIN LYSR"/>
    <property type="match status" value="1"/>
</dbReference>
<keyword evidence="2" id="KW-0805">Transcription regulation</keyword>
<comment type="similarity">
    <text evidence="1">Belongs to the LysR transcriptional regulatory family.</text>
</comment>
<dbReference type="Proteomes" id="UP000507954">
    <property type="component" value="Unassembled WGS sequence"/>
</dbReference>
<dbReference type="InterPro" id="IPR036390">
    <property type="entry name" value="WH_DNA-bd_sf"/>
</dbReference>
<dbReference type="AlphaFoldDB" id="A0A508X7Q4"/>
<dbReference type="InterPro" id="IPR005119">
    <property type="entry name" value="LysR_subst-bd"/>
</dbReference>
<dbReference type="GO" id="GO:0043565">
    <property type="term" value="F:sequence-specific DNA binding"/>
    <property type="evidence" value="ECO:0007669"/>
    <property type="project" value="TreeGrafter"/>
</dbReference>
<protein>
    <submittedName>
        <fullName evidence="7">DNA-binding transcriptional regulator, LysR family</fullName>
    </submittedName>
</protein>
<dbReference type="Pfam" id="PF00126">
    <property type="entry name" value="HTH_1"/>
    <property type="match status" value="1"/>
</dbReference>
<evidence type="ECO:0000256" key="4">
    <source>
        <dbReference type="ARBA" id="ARBA00023159"/>
    </source>
</evidence>
<name>A0A508X7Q4_9HYPH</name>
<dbReference type="InterPro" id="IPR000847">
    <property type="entry name" value="LysR_HTH_N"/>
</dbReference>
<dbReference type="GO" id="GO:0003700">
    <property type="term" value="F:DNA-binding transcription factor activity"/>
    <property type="evidence" value="ECO:0007669"/>
    <property type="project" value="InterPro"/>
</dbReference>
<gene>
    <name evidence="7" type="ORF">EMEDMD4_910089</name>
</gene>
<evidence type="ECO:0000256" key="5">
    <source>
        <dbReference type="ARBA" id="ARBA00023163"/>
    </source>
</evidence>
<reference evidence="7" key="1">
    <citation type="submission" date="2019-06" db="EMBL/GenBank/DDBJ databases">
        <authorList>
            <person name="Le Quere A."/>
            <person name="Colella S."/>
        </authorList>
    </citation>
    <scope>NUCLEOTIDE SEQUENCE</scope>
    <source>
        <strain evidence="7">EmedicaeMD41</strain>
    </source>
</reference>
<dbReference type="Gene3D" id="1.10.10.10">
    <property type="entry name" value="Winged helix-like DNA-binding domain superfamily/Winged helix DNA-binding domain"/>
    <property type="match status" value="1"/>
</dbReference>
<evidence type="ECO:0000256" key="3">
    <source>
        <dbReference type="ARBA" id="ARBA00023125"/>
    </source>
</evidence>
<dbReference type="SUPFAM" id="SSF46785">
    <property type="entry name" value="Winged helix' DNA-binding domain"/>
    <property type="match status" value="1"/>
</dbReference>
<evidence type="ECO:0000256" key="1">
    <source>
        <dbReference type="ARBA" id="ARBA00009437"/>
    </source>
</evidence>
<keyword evidence="4" id="KW-0010">Activator</keyword>
<evidence type="ECO:0000256" key="2">
    <source>
        <dbReference type="ARBA" id="ARBA00023015"/>
    </source>
</evidence>
<keyword evidence="5" id="KW-0804">Transcription</keyword>
<keyword evidence="3 7" id="KW-0238">DNA-binding</keyword>
<evidence type="ECO:0000313" key="7">
    <source>
        <dbReference type="EMBL" id="VTZ65872.1"/>
    </source>
</evidence>
<accession>A0A508X7Q4</accession>
<sequence>MRPSIRHLEIFRLFSRVLNVTETARILRVTQPSVSQALKDLELQLGVSLLIRSKSGLRLTSAAEELLASIDGVLDNMQMLADRASRLRGEQRNQLSISTVLPLTAALVPLAIERVRKDKPGVRITVESYSSREVVQKVQDRSVDLGLTFLPIEVPDLIQHPLMTTEMACLLPPGHHLAAREIVTADDLLEETIITLGLQVRQEFDVRLAFDRPLDDTRFITTNLSTIASDMVRQGMGVAITLPYVLQHLEGSQVVARPFRPLIKRSLVAVFHNHPGLSPIGRLFLKHLRAELRAFADVIADHGLTSRVPS</sequence>
<dbReference type="PRINTS" id="PR00039">
    <property type="entry name" value="HTHLYSR"/>
</dbReference>
<dbReference type="EMBL" id="CABFNB010000163">
    <property type="protein sequence ID" value="VTZ65872.1"/>
    <property type="molecule type" value="Genomic_DNA"/>
</dbReference>
<dbReference type="GeneID" id="61614520"/>
<feature type="domain" description="HTH lysR-type" evidence="6">
    <location>
        <begin position="3"/>
        <end position="60"/>
    </location>
</feature>
<dbReference type="InterPro" id="IPR036388">
    <property type="entry name" value="WH-like_DNA-bd_sf"/>
</dbReference>
<dbReference type="PANTHER" id="PTHR30427">
    <property type="entry name" value="TRANSCRIPTIONAL ACTIVATOR PROTEIN LYSR"/>
    <property type="match status" value="1"/>
</dbReference>
<dbReference type="Pfam" id="PF03466">
    <property type="entry name" value="LysR_substrate"/>
    <property type="match status" value="1"/>
</dbReference>
<dbReference type="RefSeq" id="WP_014989627.1">
    <property type="nucleotide sequence ID" value="NZ_CABFNB010000163.1"/>
</dbReference>
<dbReference type="GO" id="GO:0010628">
    <property type="term" value="P:positive regulation of gene expression"/>
    <property type="evidence" value="ECO:0007669"/>
    <property type="project" value="TreeGrafter"/>
</dbReference>
<dbReference type="PROSITE" id="PS50931">
    <property type="entry name" value="HTH_LYSR"/>
    <property type="match status" value="1"/>
</dbReference>